<dbReference type="InterPro" id="IPR015002">
    <property type="entry name" value="T6SS_Tdi1_C"/>
</dbReference>
<dbReference type="RefSeq" id="WP_275238810.1">
    <property type="nucleotide sequence ID" value="NZ_JARFJC010000029.1"/>
</dbReference>
<dbReference type="InterPro" id="IPR014983">
    <property type="entry name" value="GAD-rel"/>
</dbReference>
<protein>
    <submittedName>
        <fullName evidence="4">DUF1851 domain-containing protein</fullName>
    </submittedName>
</protein>
<organism evidence="4 5">
    <name type="scientific">Luteipulveratus flavus</name>
    <dbReference type="NCBI Taxonomy" id="3031728"/>
    <lineage>
        <taxon>Bacteria</taxon>
        <taxon>Bacillati</taxon>
        <taxon>Actinomycetota</taxon>
        <taxon>Actinomycetes</taxon>
        <taxon>Micrococcales</taxon>
        <taxon>Dermacoccaceae</taxon>
        <taxon>Luteipulveratus</taxon>
    </lineage>
</organism>
<dbReference type="Pfam" id="PF08906">
    <property type="entry name" value="T6SS_Tdi1_C"/>
    <property type="match status" value="1"/>
</dbReference>
<sequence>MSDQYGGYAPQTQHAGGYSGGAGQQSYGQQWGTSDQEGPALQQFVSVMPPDSDVTRPSEEFLSYAEGKVGPALIRLWREHGLGFYGEQRLAIVDPGDWMAVLQEWLGADVSSFPIAVTSFGHVYHYDRQGGQERVQCLDPHFQSNTVVAQDLTSFFNEHLTGGSSHISDLEGPRGGARQKLGPLAEGEIYYFMPMLALGGTVSPDSLAKGPGPEHLEQIHRAVGQSRG</sequence>
<gene>
    <name evidence="4" type="ORF">P4R38_13960</name>
</gene>
<comment type="caution">
    <text evidence="4">The sequence shown here is derived from an EMBL/GenBank/DDBJ whole genome shotgun (WGS) entry which is preliminary data.</text>
</comment>
<proteinExistence type="predicted"/>
<evidence type="ECO:0000313" key="4">
    <source>
        <dbReference type="EMBL" id="MDF8265354.1"/>
    </source>
</evidence>
<name>A0ABT6C8V1_9MICO</name>
<dbReference type="Proteomes" id="UP001528912">
    <property type="component" value="Unassembled WGS sequence"/>
</dbReference>
<dbReference type="EMBL" id="JAROAV010000033">
    <property type="protein sequence ID" value="MDF8265354.1"/>
    <property type="molecule type" value="Genomic_DNA"/>
</dbReference>
<evidence type="ECO:0000313" key="5">
    <source>
        <dbReference type="Proteomes" id="UP001528912"/>
    </source>
</evidence>
<feature type="domain" description="GAD-related" evidence="2">
    <location>
        <begin position="43"/>
        <end position="131"/>
    </location>
</feature>
<feature type="region of interest" description="Disordered" evidence="1">
    <location>
        <begin position="1"/>
        <end position="35"/>
    </location>
</feature>
<reference evidence="4 5" key="1">
    <citation type="submission" date="2023-03" db="EMBL/GenBank/DDBJ databases">
        <title>YIM 133296 draft genome.</title>
        <authorList>
            <person name="Xiong L."/>
        </authorList>
    </citation>
    <scope>NUCLEOTIDE SEQUENCE [LARGE SCALE GENOMIC DNA]</scope>
    <source>
        <strain evidence="4 5">YIM 133296</strain>
    </source>
</reference>
<feature type="domain" description="T6SS immunity protein Tdi1 C-terminal" evidence="3">
    <location>
        <begin position="176"/>
        <end position="217"/>
    </location>
</feature>
<evidence type="ECO:0000259" key="2">
    <source>
        <dbReference type="Pfam" id="PF08887"/>
    </source>
</evidence>
<evidence type="ECO:0000259" key="3">
    <source>
        <dbReference type="Pfam" id="PF08906"/>
    </source>
</evidence>
<evidence type="ECO:0000256" key="1">
    <source>
        <dbReference type="SAM" id="MobiDB-lite"/>
    </source>
</evidence>
<dbReference type="Pfam" id="PF08887">
    <property type="entry name" value="GAD-like"/>
    <property type="match status" value="1"/>
</dbReference>
<accession>A0ABT6C8V1</accession>
<keyword evidence="5" id="KW-1185">Reference proteome</keyword>